<evidence type="ECO:0000313" key="3">
    <source>
        <dbReference type="EMBL" id="CUU24407.1"/>
    </source>
</evidence>
<protein>
    <submittedName>
        <fullName evidence="3">Uncharacterized protein</fullName>
    </submittedName>
</protein>
<evidence type="ECO:0000313" key="4">
    <source>
        <dbReference type="Proteomes" id="UP000059419"/>
    </source>
</evidence>
<accession>A0A0U5L7E3</accession>
<dbReference type="PANTHER" id="PTHR35601">
    <property type="entry name" value="TOXIN RELE"/>
    <property type="match status" value="1"/>
</dbReference>
<dbReference type="EMBL" id="LN907827">
    <property type="protein sequence ID" value="CUU24407.1"/>
    <property type="molecule type" value="Genomic_DNA"/>
</dbReference>
<name>A0A0U5L7E3_9GAMM</name>
<dbReference type="Gene3D" id="3.30.2310.20">
    <property type="entry name" value="RelE-like"/>
    <property type="match status" value="1"/>
</dbReference>
<dbReference type="SUPFAM" id="SSF143011">
    <property type="entry name" value="RelE-like"/>
    <property type="match status" value="1"/>
</dbReference>
<keyword evidence="2" id="KW-1277">Toxin-antitoxin system</keyword>
<keyword evidence="4" id="KW-1185">Reference proteome</keyword>
<dbReference type="RefSeq" id="WP_067431537.1">
    <property type="nucleotide sequence ID" value="NZ_LN907827.1"/>
</dbReference>
<gene>
    <name evidence="3" type="ORF">EM595_2173</name>
</gene>
<dbReference type="Pfam" id="PF05016">
    <property type="entry name" value="ParE_toxin"/>
    <property type="match status" value="1"/>
</dbReference>
<dbReference type="STRING" id="1619313.EM595_2173"/>
<dbReference type="Proteomes" id="UP000059419">
    <property type="component" value="Chromosome 1"/>
</dbReference>
<sequence length="95" mass="10968">MGYTIKIREEALKEWNGLDSIIREQFKKKLKKPPENPHIPAARLAGMPDCYKIKLRASGFRLVYQVMDDVLIVAVVAVGKRERSQPYKLASERLR</sequence>
<proteinExistence type="inferred from homology"/>
<dbReference type="InterPro" id="IPR007712">
    <property type="entry name" value="RelE/ParE_toxin"/>
</dbReference>
<dbReference type="InterPro" id="IPR035093">
    <property type="entry name" value="RelE/ParE_toxin_dom_sf"/>
</dbReference>
<dbReference type="OrthoDB" id="9801234at2"/>
<organism evidence="3 4">
    <name type="scientific">Duffyella gerundensis</name>
    <dbReference type="NCBI Taxonomy" id="1619313"/>
    <lineage>
        <taxon>Bacteria</taxon>
        <taxon>Pseudomonadati</taxon>
        <taxon>Pseudomonadota</taxon>
        <taxon>Gammaproteobacteria</taxon>
        <taxon>Enterobacterales</taxon>
        <taxon>Erwiniaceae</taxon>
        <taxon>Duffyella</taxon>
    </lineage>
</organism>
<comment type="similarity">
    <text evidence="1">Belongs to the RelE toxin family.</text>
</comment>
<dbReference type="PANTHER" id="PTHR35601:SF1">
    <property type="entry name" value="TOXIN RELE"/>
    <property type="match status" value="1"/>
</dbReference>
<dbReference type="KEGG" id="ege:EM595_2173"/>
<reference evidence="4" key="1">
    <citation type="submission" date="2015-11" db="EMBL/GenBank/DDBJ databases">
        <authorList>
            <person name="Blom J."/>
        </authorList>
    </citation>
    <scope>NUCLEOTIDE SEQUENCE [LARGE SCALE GENOMIC DNA]</scope>
</reference>
<dbReference type="AlphaFoldDB" id="A0A0U5L7E3"/>
<evidence type="ECO:0000256" key="2">
    <source>
        <dbReference type="ARBA" id="ARBA00022649"/>
    </source>
</evidence>
<evidence type="ECO:0000256" key="1">
    <source>
        <dbReference type="ARBA" id="ARBA00006226"/>
    </source>
</evidence>
<dbReference type="PATRIC" id="fig|1619313.3.peg.2253"/>